<dbReference type="InterPro" id="IPR041677">
    <property type="entry name" value="DNA2/NAM7_AAA_11"/>
</dbReference>
<dbReference type="PANTHER" id="PTHR10887">
    <property type="entry name" value="DNA2/NAM7 HELICASE FAMILY"/>
    <property type="match status" value="1"/>
</dbReference>
<comment type="caution">
    <text evidence="3">The sequence shown here is derived from an EMBL/GenBank/DDBJ whole genome shotgun (WGS) entry which is preliminary data.</text>
</comment>
<reference evidence="3 4" key="1">
    <citation type="journal article" date="2015" name="Genome Biol. Evol.">
        <title>Comparative Genomics of a Bacterivorous Green Alga Reveals Evolutionary Causalities and Consequences of Phago-Mixotrophic Mode of Nutrition.</title>
        <authorList>
            <person name="Burns J.A."/>
            <person name="Paasch A."/>
            <person name="Narechania A."/>
            <person name="Kim E."/>
        </authorList>
    </citation>
    <scope>NUCLEOTIDE SEQUENCE [LARGE SCALE GENOMIC DNA]</scope>
    <source>
        <strain evidence="3 4">PLY_AMNH</strain>
    </source>
</reference>
<gene>
    <name evidence="3" type="ORF">CYMTET_22332</name>
</gene>
<dbReference type="InterPro" id="IPR047187">
    <property type="entry name" value="SF1_C_Upf1"/>
</dbReference>
<dbReference type="GO" id="GO:0004386">
    <property type="term" value="F:helicase activity"/>
    <property type="evidence" value="ECO:0007669"/>
    <property type="project" value="InterPro"/>
</dbReference>
<sequence length="361" mass="39524">RRLRGEIPFPENLVVTNGEPDTALDRDAGPEQRGCEAGCVGTGGKALEEWDFSACVIDEATQATEPACLIPLTKGIESLLLVGDPMQLPPTVISPEAEGAGLGVSLFERLQRGGLEPHMLAVQYRMHPAICDFPSKQFYNGRLESHPKPYDRMPPKSIQWPDEKRPIMFVDIQEGAEKAGGENTSYSNEHEASVVTEIVMSLLEDGKLRKGDIGIITPYRGQVTMLNSKLEAQGLIRKMQSSGQASAPAKPASFKANVLASNQLETEELEVKTVDGFQGREKEVIIFSTVRSNAQGRVGFLTDQRRLNVALTRARRGLVVVGNSLTLCNDPTWAAWLKVIRQNQLDVMCQIDDDGDDGQVP</sequence>
<evidence type="ECO:0000259" key="2">
    <source>
        <dbReference type="Pfam" id="PF13087"/>
    </source>
</evidence>
<keyword evidence="4" id="KW-1185">Reference proteome</keyword>
<dbReference type="InterPro" id="IPR041679">
    <property type="entry name" value="DNA2/NAM7-like_C"/>
</dbReference>
<accession>A0AAE0L232</accession>
<dbReference type="Pfam" id="PF13087">
    <property type="entry name" value="AAA_12"/>
    <property type="match status" value="1"/>
</dbReference>
<evidence type="ECO:0000259" key="1">
    <source>
        <dbReference type="Pfam" id="PF13086"/>
    </source>
</evidence>
<name>A0AAE0L232_9CHLO</name>
<feature type="domain" description="DNA2/NAM7 helicase-like C-terminal" evidence="2">
    <location>
        <begin position="103"/>
        <end position="324"/>
    </location>
</feature>
<feature type="domain" description="DNA2/NAM7 helicase helicase" evidence="1">
    <location>
        <begin position="39"/>
        <end position="94"/>
    </location>
</feature>
<evidence type="ECO:0000313" key="3">
    <source>
        <dbReference type="EMBL" id="KAK3269208.1"/>
    </source>
</evidence>
<feature type="non-terminal residue" evidence="3">
    <location>
        <position position="1"/>
    </location>
</feature>
<proteinExistence type="predicted"/>
<dbReference type="PANTHER" id="PTHR10887:SF495">
    <property type="entry name" value="HELICASE SENATAXIN ISOFORM X1-RELATED"/>
    <property type="match status" value="1"/>
</dbReference>
<dbReference type="Proteomes" id="UP001190700">
    <property type="component" value="Unassembled WGS sequence"/>
</dbReference>
<dbReference type="InterPro" id="IPR027417">
    <property type="entry name" value="P-loop_NTPase"/>
</dbReference>
<evidence type="ECO:0000313" key="4">
    <source>
        <dbReference type="Proteomes" id="UP001190700"/>
    </source>
</evidence>
<dbReference type="AlphaFoldDB" id="A0AAE0L232"/>
<organism evidence="3 4">
    <name type="scientific">Cymbomonas tetramitiformis</name>
    <dbReference type="NCBI Taxonomy" id="36881"/>
    <lineage>
        <taxon>Eukaryota</taxon>
        <taxon>Viridiplantae</taxon>
        <taxon>Chlorophyta</taxon>
        <taxon>Pyramimonadophyceae</taxon>
        <taxon>Pyramimonadales</taxon>
        <taxon>Pyramimonadaceae</taxon>
        <taxon>Cymbomonas</taxon>
    </lineage>
</organism>
<protein>
    <submittedName>
        <fullName evidence="3">Uncharacterized protein</fullName>
    </submittedName>
</protein>
<dbReference type="Pfam" id="PF13086">
    <property type="entry name" value="AAA_11"/>
    <property type="match status" value="1"/>
</dbReference>
<dbReference type="SUPFAM" id="SSF52540">
    <property type="entry name" value="P-loop containing nucleoside triphosphate hydrolases"/>
    <property type="match status" value="1"/>
</dbReference>
<dbReference type="InterPro" id="IPR045055">
    <property type="entry name" value="DNA2/NAM7-like"/>
</dbReference>
<dbReference type="Gene3D" id="3.40.50.300">
    <property type="entry name" value="P-loop containing nucleotide triphosphate hydrolases"/>
    <property type="match status" value="2"/>
</dbReference>
<dbReference type="CDD" id="cd18808">
    <property type="entry name" value="SF1_C_Upf1"/>
    <property type="match status" value="1"/>
</dbReference>
<dbReference type="EMBL" id="LGRX02011143">
    <property type="protein sequence ID" value="KAK3269208.1"/>
    <property type="molecule type" value="Genomic_DNA"/>
</dbReference>